<evidence type="ECO:0000256" key="1">
    <source>
        <dbReference type="ARBA" id="ARBA00004138"/>
    </source>
</evidence>
<reference evidence="12 13" key="1">
    <citation type="submission" date="2017-12" db="EMBL/GenBank/DDBJ databases">
        <title>Sequencing, de novo assembly and annotation of complete genome of a new Thraustochytrid species, strain FCC1311.</title>
        <authorList>
            <person name="Sedici K."/>
            <person name="Godart F."/>
            <person name="Aiese Cigliano R."/>
            <person name="Sanseverino W."/>
            <person name="Barakat M."/>
            <person name="Ortet P."/>
            <person name="Marechal E."/>
            <person name="Cagnac O."/>
            <person name="Amato A."/>
        </authorList>
    </citation>
    <scope>NUCLEOTIDE SEQUENCE [LARGE SCALE GENOMIC DNA]</scope>
</reference>
<evidence type="ECO:0000259" key="11">
    <source>
        <dbReference type="Pfam" id="PF11527"/>
    </source>
</evidence>
<evidence type="ECO:0000256" key="9">
    <source>
        <dbReference type="ARBA" id="ARBA00031593"/>
    </source>
</evidence>
<comment type="similarity">
    <text evidence="3">Belongs to the CFAP36 family.</text>
</comment>
<feature type="domain" description="BART" evidence="11">
    <location>
        <begin position="82"/>
        <end position="190"/>
    </location>
</feature>
<evidence type="ECO:0000256" key="10">
    <source>
        <dbReference type="SAM" id="MobiDB-lite"/>
    </source>
</evidence>
<gene>
    <name evidence="12" type="ORF">FCC1311_050062</name>
</gene>
<comment type="subcellular location">
    <subcellularLocation>
        <location evidence="1">Cell projection</location>
        <location evidence="1">Cilium</location>
    </subcellularLocation>
    <subcellularLocation>
        <location evidence="2">Cytoplasm</location>
    </subcellularLocation>
</comment>
<dbReference type="EMBL" id="BEYU01000049">
    <property type="protein sequence ID" value="GBG28785.1"/>
    <property type="molecule type" value="Genomic_DNA"/>
</dbReference>
<keyword evidence="6" id="KW-0175">Coiled coil</keyword>
<dbReference type="AlphaFoldDB" id="A0A2R5GDZ4"/>
<organism evidence="12 13">
    <name type="scientific">Hondaea fermentalgiana</name>
    <dbReference type="NCBI Taxonomy" id="2315210"/>
    <lineage>
        <taxon>Eukaryota</taxon>
        <taxon>Sar</taxon>
        <taxon>Stramenopiles</taxon>
        <taxon>Bigyra</taxon>
        <taxon>Labyrinthulomycetes</taxon>
        <taxon>Thraustochytrida</taxon>
        <taxon>Thraustochytriidae</taxon>
        <taxon>Hondaea</taxon>
    </lineage>
</organism>
<evidence type="ECO:0000256" key="4">
    <source>
        <dbReference type="ARBA" id="ARBA00021815"/>
    </source>
</evidence>
<evidence type="ECO:0000313" key="13">
    <source>
        <dbReference type="Proteomes" id="UP000241890"/>
    </source>
</evidence>
<proteinExistence type="inferred from homology"/>
<name>A0A2R5GDZ4_9STRA</name>
<dbReference type="GO" id="GO:0005930">
    <property type="term" value="C:axoneme"/>
    <property type="evidence" value="ECO:0007669"/>
    <property type="project" value="TreeGrafter"/>
</dbReference>
<evidence type="ECO:0000256" key="2">
    <source>
        <dbReference type="ARBA" id="ARBA00004496"/>
    </source>
</evidence>
<dbReference type="OrthoDB" id="302784at2759"/>
<feature type="region of interest" description="Disordered" evidence="10">
    <location>
        <begin position="1"/>
        <end position="66"/>
    </location>
</feature>
<dbReference type="PANTHER" id="PTHR21532:SF0">
    <property type="entry name" value="CILIA- AND FLAGELLA-ASSOCIATED PROTEIN 36"/>
    <property type="match status" value="1"/>
</dbReference>
<dbReference type="InterPro" id="IPR023379">
    <property type="entry name" value="BART_dom"/>
</dbReference>
<dbReference type="InterPro" id="IPR042541">
    <property type="entry name" value="BART_sf"/>
</dbReference>
<dbReference type="InterPro" id="IPR038888">
    <property type="entry name" value="CFAP36"/>
</dbReference>
<keyword evidence="8" id="KW-0966">Cell projection</keyword>
<dbReference type="Proteomes" id="UP000241890">
    <property type="component" value="Unassembled WGS sequence"/>
</dbReference>
<evidence type="ECO:0000313" key="12">
    <source>
        <dbReference type="EMBL" id="GBG28785.1"/>
    </source>
</evidence>
<keyword evidence="5" id="KW-0963">Cytoplasm</keyword>
<dbReference type="Gene3D" id="1.20.1520.10">
    <property type="entry name" value="ADP-ribosylation factor-like 2-binding protein, domain"/>
    <property type="match status" value="1"/>
</dbReference>
<sequence>MESKFADNAESGAPRESKFADEDVVDDKPRGSRSHSECKHADGENEGGESKFAEPATGDGDDAPADETQMTLASSIFGDDLIIAKLIDFWGQALSDDIDTFFAEYCSEFDDDSENKLVYTKIHKKYERIMEKHLQNFRKQEGISEAEFYKRVRKATDQSELSQMIIELVLSCADFECFVDIMRSKRQHLESSSERFEEIIDDADRAAAEAKC</sequence>
<keyword evidence="13" id="KW-1185">Reference proteome</keyword>
<dbReference type="InParanoid" id="A0A2R5GDZ4"/>
<protein>
    <recommendedName>
        <fullName evidence="4">Cilia- and flagella-associated protein 36</fullName>
    </recommendedName>
    <alternativeName>
        <fullName evidence="9">Coiled-coil domain-containing protein 104</fullName>
    </alternativeName>
</protein>
<evidence type="ECO:0000256" key="8">
    <source>
        <dbReference type="ARBA" id="ARBA00023273"/>
    </source>
</evidence>
<dbReference type="PANTHER" id="PTHR21532">
    <property type="entry name" value="PHOSPHODIESTERASE HL"/>
    <property type="match status" value="1"/>
</dbReference>
<dbReference type="GO" id="GO:0097546">
    <property type="term" value="C:ciliary base"/>
    <property type="evidence" value="ECO:0007669"/>
    <property type="project" value="TreeGrafter"/>
</dbReference>
<accession>A0A2R5GDZ4</accession>
<evidence type="ECO:0000256" key="6">
    <source>
        <dbReference type="ARBA" id="ARBA00023054"/>
    </source>
</evidence>
<feature type="compositionally biased region" description="Basic and acidic residues" evidence="10">
    <location>
        <begin position="1"/>
        <end position="52"/>
    </location>
</feature>
<evidence type="ECO:0000256" key="3">
    <source>
        <dbReference type="ARBA" id="ARBA00007460"/>
    </source>
</evidence>
<evidence type="ECO:0000256" key="7">
    <source>
        <dbReference type="ARBA" id="ARBA00023069"/>
    </source>
</evidence>
<comment type="caution">
    <text evidence="12">The sequence shown here is derived from an EMBL/GenBank/DDBJ whole genome shotgun (WGS) entry which is preliminary data.</text>
</comment>
<keyword evidence="7" id="KW-0969">Cilium</keyword>
<evidence type="ECO:0000256" key="5">
    <source>
        <dbReference type="ARBA" id="ARBA00022490"/>
    </source>
</evidence>
<dbReference type="Pfam" id="PF11527">
    <property type="entry name" value="ARL2_Bind_BART"/>
    <property type="match status" value="1"/>
</dbReference>